<reference evidence="3" key="1">
    <citation type="submission" date="2017-12" db="EMBL/GenBank/DDBJ databases">
        <authorList>
            <person name="Yu X.-Y."/>
        </authorList>
    </citation>
    <scope>NUCLEOTIDE SEQUENCE [LARGE SCALE GENOMIC DNA]</scope>
    <source>
        <strain evidence="3">ZYSR67-Z</strain>
    </source>
</reference>
<gene>
    <name evidence="2" type="ORF">CW360_10155</name>
</gene>
<name>A0A2I0CNZ4_9PSED</name>
<evidence type="ECO:0000313" key="3">
    <source>
        <dbReference type="Proteomes" id="UP000242861"/>
    </source>
</evidence>
<sequence length="634" mass="65938">MALLITITNAGRAEIINAQNTGTEKVTITAVALGTGQYTPSKTQTALQAEVKRVSSIGGQVVAADTIHVMAKDESSAAYNVGEFGLISDKGTLIAIYSQLPAAGWIIQKAAPSTLLLATDIILESLDTSVIEFGDITFTNPPATETTPGVTTLINNLESSSSSAALSAAMGKRLQDEKQAKDATLTALAELVTAANQIIYSTGADQFALATLSAFARTLLDDTDDAEALLTLGAAPLDSPTFTGMPKAPTAPAGTSNTQLATTEFVAAVQALLNEAISLRAPLDSPALTGNATAPTQPLTVSNNLLATTAYVQAAVAALVNSSPAALDTLNELAAALGNDPNFATTVTTALASKQPLNINLNALSSLEGAPNTLPYFTGAGALSLTTITAEGRDLLACDAVSAMGEFLGLVKQSNAFDYTLGRLMLNGAHGLGRRGELIENIAESINEWSTNFKVYNSSTVGAPDSHSGTIINIGFPSGTYGTQIILSLSGEMFFRAGNYVDAQMRKLYHDGNISTATVAKADRLSTARKINGVDFDGSKDIQIAANDPRALGIGQTWKDVTASRLTNTTYTNTTGKPIMIHFIGNAGAAGGLFVDGVRLKFDTLDTESITAIIPIDAQYSIVSTITEQWLELS</sequence>
<comment type="caution">
    <text evidence="2">The sequence shown here is derived from an EMBL/GenBank/DDBJ whole genome shotgun (WGS) entry which is preliminary data.</text>
</comment>
<dbReference type="PANTHER" id="PTHR35191:SF1">
    <property type="entry name" value="PROPHAGE SIDE TAIL FIBER PROTEIN HOMOLOG STFQ-RELATED"/>
    <property type="match status" value="1"/>
</dbReference>
<feature type="domain" description="Phage tail fibre protein N-terminal" evidence="1">
    <location>
        <begin position="4"/>
        <end position="96"/>
    </location>
</feature>
<evidence type="ECO:0000313" key="2">
    <source>
        <dbReference type="EMBL" id="PKF70879.1"/>
    </source>
</evidence>
<proteinExistence type="predicted"/>
<dbReference type="InterPro" id="IPR022225">
    <property type="entry name" value="Phage_tail_fibre_N"/>
</dbReference>
<dbReference type="PANTHER" id="PTHR35191">
    <property type="entry name" value="PROPHAGE SIDE TAIL FIBER PROTEIN HOMOLOG STFQ-RELATED"/>
    <property type="match status" value="1"/>
</dbReference>
<evidence type="ECO:0000259" key="1">
    <source>
        <dbReference type="Pfam" id="PF12571"/>
    </source>
</evidence>
<protein>
    <recommendedName>
        <fullName evidence="1">Phage tail fibre protein N-terminal domain-containing protein</fullName>
    </recommendedName>
</protein>
<dbReference type="Pfam" id="PF22337">
    <property type="entry name" value="Phage_fiber_rpt"/>
    <property type="match status" value="1"/>
</dbReference>
<dbReference type="Pfam" id="PF12571">
    <property type="entry name" value="Phage_tail_fib"/>
    <property type="match status" value="1"/>
</dbReference>
<dbReference type="InterPro" id="IPR051934">
    <property type="entry name" value="Phage_Tail_Fiber_Structural"/>
</dbReference>
<accession>A0A2I0CNZ4</accession>
<dbReference type="InterPro" id="IPR054500">
    <property type="entry name" value="Phage_fiber_rpt"/>
</dbReference>
<dbReference type="RefSeq" id="WP_101193620.1">
    <property type="nucleotide sequence ID" value="NZ_PIYS01000018.1"/>
</dbReference>
<dbReference type="Proteomes" id="UP000242861">
    <property type="component" value="Unassembled WGS sequence"/>
</dbReference>
<dbReference type="AlphaFoldDB" id="A0A2I0CNZ4"/>
<organism evidence="2 3">
    <name type="scientific">Pseudomonas fluvialis</name>
    <dbReference type="NCBI Taxonomy" id="1793966"/>
    <lineage>
        <taxon>Bacteria</taxon>
        <taxon>Pseudomonadati</taxon>
        <taxon>Pseudomonadota</taxon>
        <taxon>Gammaproteobacteria</taxon>
        <taxon>Pseudomonadales</taxon>
        <taxon>Pseudomonadaceae</taxon>
        <taxon>Pseudomonas</taxon>
    </lineage>
</organism>
<dbReference type="EMBL" id="PIYS01000018">
    <property type="protein sequence ID" value="PKF70879.1"/>
    <property type="molecule type" value="Genomic_DNA"/>
</dbReference>